<evidence type="ECO:0000256" key="3">
    <source>
        <dbReference type="ARBA" id="ARBA00022076"/>
    </source>
</evidence>
<evidence type="ECO:0000256" key="8">
    <source>
        <dbReference type="ARBA" id="ARBA00041682"/>
    </source>
</evidence>
<comment type="caution">
    <text evidence="11">The sequence shown here is derived from an EMBL/GenBank/DDBJ whole genome shotgun (WGS) entry which is preliminary data.</text>
</comment>
<dbReference type="HAMAP" id="MF_01930">
    <property type="entry name" value="PurN"/>
    <property type="match status" value="1"/>
</dbReference>
<dbReference type="GO" id="GO:0005737">
    <property type="term" value="C:cytoplasm"/>
    <property type="evidence" value="ECO:0007669"/>
    <property type="project" value="TreeGrafter"/>
</dbReference>
<reference evidence="11" key="1">
    <citation type="submission" date="2021-03" db="EMBL/GenBank/DDBJ databases">
        <authorList>
            <person name="Tagirdzhanova G."/>
        </authorList>
    </citation>
    <scope>NUCLEOTIDE SEQUENCE</scope>
</reference>
<keyword evidence="5" id="KW-0658">Purine biosynthesis</keyword>
<keyword evidence="4" id="KW-0808">Transferase</keyword>
<dbReference type="Proteomes" id="UP000664534">
    <property type="component" value="Unassembled WGS sequence"/>
</dbReference>
<evidence type="ECO:0000256" key="2">
    <source>
        <dbReference type="ARBA" id="ARBA00012254"/>
    </source>
</evidence>
<evidence type="ECO:0000259" key="10">
    <source>
        <dbReference type="Pfam" id="PF00551"/>
    </source>
</evidence>
<comment type="pathway">
    <text evidence="1">Purine metabolism; IMP biosynthesis via de novo pathway; N(2)-formyl-N(1)-(5-phospho-D-ribosyl)glycinamide from N(1)-(5-phospho-D-ribosyl)glycinamide (10-formyl THF route): step 1/1.</text>
</comment>
<dbReference type="FunFam" id="3.40.50.170:FF:000009">
    <property type="entry name" value="Phosphoribosylglycinamide formyltransferase (Eurofung)"/>
    <property type="match status" value="1"/>
</dbReference>
<dbReference type="Gene3D" id="3.40.50.170">
    <property type="entry name" value="Formyl transferase, N-terminal domain"/>
    <property type="match status" value="1"/>
</dbReference>
<evidence type="ECO:0000256" key="9">
    <source>
        <dbReference type="ARBA" id="ARBA00047664"/>
    </source>
</evidence>
<evidence type="ECO:0000256" key="1">
    <source>
        <dbReference type="ARBA" id="ARBA00005054"/>
    </source>
</evidence>
<evidence type="ECO:0000313" key="12">
    <source>
        <dbReference type="Proteomes" id="UP000664534"/>
    </source>
</evidence>
<sequence>MANQDPVRITVLISGNGTNLQALIDAREDTLKNCSIVRVISNRRIAHGLVRAKDASIPTHYLNLLPYKAKFSENARTEYDKDLAALVLADKPDLVVCAGFMNILNDTFLDPLADAHVPIINLHPALPGQFNGAKAIERAQKAWLEGKVEKTGIMIHHVISEVDMGEPILVEEIPFIKGVDEDIKELEQRIHEKEHKLIVSGTRMVAEEIQKRNINGVS</sequence>
<gene>
    <name evidence="11" type="ORF">IMSHALPRED_008146</name>
</gene>
<dbReference type="Pfam" id="PF00551">
    <property type="entry name" value="Formyl_trans_N"/>
    <property type="match status" value="1"/>
</dbReference>
<keyword evidence="12" id="KW-1185">Reference proteome</keyword>
<dbReference type="EMBL" id="CAJPDT010000056">
    <property type="protein sequence ID" value="CAF9930321.1"/>
    <property type="molecule type" value="Genomic_DNA"/>
</dbReference>
<organism evidence="11 12">
    <name type="scientific">Imshaugia aleurites</name>
    <dbReference type="NCBI Taxonomy" id="172621"/>
    <lineage>
        <taxon>Eukaryota</taxon>
        <taxon>Fungi</taxon>
        <taxon>Dikarya</taxon>
        <taxon>Ascomycota</taxon>
        <taxon>Pezizomycotina</taxon>
        <taxon>Lecanoromycetes</taxon>
        <taxon>OSLEUM clade</taxon>
        <taxon>Lecanoromycetidae</taxon>
        <taxon>Lecanorales</taxon>
        <taxon>Lecanorineae</taxon>
        <taxon>Parmeliaceae</taxon>
        <taxon>Imshaugia</taxon>
    </lineage>
</organism>
<dbReference type="InterPro" id="IPR036477">
    <property type="entry name" value="Formyl_transf_N_sf"/>
</dbReference>
<dbReference type="PANTHER" id="PTHR43369:SF2">
    <property type="entry name" value="PHOSPHORIBOSYLGLYCINAMIDE FORMYLTRANSFERASE"/>
    <property type="match status" value="1"/>
</dbReference>
<protein>
    <recommendedName>
        <fullName evidence="3">Phosphoribosylglycinamide formyltransferase</fullName>
        <ecNumber evidence="2">2.1.2.2</ecNumber>
    </recommendedName>
    <alternativeName>
        <fullName evidence="8">5'-phosphoribosylglycinamide transformylase</fullName>
    </alternativeName>
    <alternativeName>
        <fullName evidence="7">GAR transformylase</fullName>
    </alternativeName>
</protein>
<dbReference type="PANTHER" id="PTHR43369">
    <property type="entry name" value="PHOSPHORIBOSYLGLYCINAMIDE FORMYLTRANSFERASE"/>
    <property type="match status" value="1"/>
</dbReference>
<evidence type="ECO:0000256" key="6">
    <source>
        <dbReference type="ARBA" id="ARBA00038440"/>
    </source>
</evidence>
<dbReference type="InterPro" id="IPR002376">
    <property type="entry name" value="Formyl_transf_N"/>
</dbReference>
<evidence type="ECO:0000256" key="4">
    <source>
        <dbReference type="ARBA" id="ARBA00022679"/>
    </source>
</evidence>
<proteinExistence type="inferred from homology"/>
<dbReference type="SUPFAM" id="SSF53328">
    <property type="entry name" value="Formyltransferase"/>
    <property type="match status" value="1"/>
</dbReference>
<dbReference type="OrthoDB" id="5575075at2759"/>
<dbReference type="AlphaFoldDB" id="A0A8H3FZG6"/>
<dbReference type="GO" id="GO:0004644">
    <property type="term" value="F:phosphoribosylglycinamide formyltransferase activity"/>
    <property type="evidence" value="ECO:0007669"/>
    <property type="project" value="UniProtKB-EC"/>
</dbReference>
<feature type="domain" description="Formyl transferase N-terminal" evidence="10">
    <location>
        <begin position="8"/>
        <end position="200"/>
    </location>
</feature>
<dbReference type="NCBIfam" id="TIGR00639">
    <property type="entry name" value="PurN"/>
    <property type="match status" value="1"/>
</dbReference>
<dbReference type="InterPro" id="IPR004607">
    <property type="entry name" value="GART"/>
</dbReference>
<dbReference type="EC" id="2.1.2.2" evidence="2"/>
<name>A0A8H3FZG6_9LECA</name>
<dbReference type="GO" id="GO:0006189">
    <property type="term" value="P:'de novo' IMP biosynthetic process"/>
    <property type="evidence" value="ECO:0007669"/>
    <property type="project" value="InterPro"/>
</dbReference>
<evidence type="ECO:0000256" key="7">
    <source>
        <dbReference type="ARBA" id="ARBA00041324"/>
    </source>
</evidence>
<evidence type="ECO:0000313" key="11">
    <source>
        <dbReference type="EMBL" id="CAF9930321.1"/>
    </source>
</evidence>
<evidence type="ECO:0000256" key="5">
    <source>
        <dbReference type="ARBA" id="ARBA00022755"/>
    </source>
</evidence>
<comment type="catalytic activity">
    <reaction evidence="9">
        <text>N(1)-(5-phospho-beta-D-ribosyl)glycinamide + (6R)-10-formyltetrahydrofolate = N(2)-formyl-N(1)-(5-phospho-beta-D-ribosyl)glycinamide + (6S)-5,6,7,8-tetrahydrofolate + H(+)</text>
        <dbReference type="Rhea" id="RHEA:15053"/>
        <dbReference type="ChEBI" id="CHEBI:15378"/>
        <dbReference type="ChEBI" id="CHEBI:57453"/>
        <dbReference type="ChEBI" id="CHEBI:143788"/>
        <dbReference type="ChEBI" id="CHEBI:147286"/>
        <dbReference type="ChEBI" id="CHEBI:195366"/>
        <dbReference type="EC" id="2.1.2.2"/>
    </reaction>
</comment>
<comment type="similarity">
    <text evidence="6">Belongs to the GART family.</text>
</comment>
<accession>A0A8H3FZG6</accession>